<keyword evidence="3 6" id="KW-0808">Transferase</keyword>
<dbReference type="AlphaFoldDB" id="A0A7W4TMQ8"/>
<accession>A0A7W4TMQ8</accession>
<feature type="transmembrane region" description="Helical" evidence="4">
    <location>
        <begin position="432"/>
        <end position="452"/>
    </location>
</feature>
<dbReference type="Gene3D" id="3.90.550.10">
    <property type="entry name" value="Spore Coat Polysaccharide Biosynthesis Protein SpsA, Chain A"/>
    <property type="match status" value="1"/>
</dbReference>
<dbReference type="PANTHER" id="PTHR43630:SF1">
    <property type="entry name" value="POLY-BETA-1,6-N-ACETYL-D-GLUCOSAMINE SYNTHASE"/>
    <property type="match status" value="1"/>
</dbReference>
<gene>
    <name evidence="6" type="ORF">FHR75_002623</name>
</gene>
<sequence>MAVQDLAPLLVQPEPRVLEGTVVPRLDVPAPRASFAERLADTAVAARRALEVTIHRLRYRPATRRTARMAVLLPAHNEEQDIEACLDSLVTQTRTPDLIVVIADNCTDDTVKIARRYRGVKVIETVGNTDAKVGALATGYAEFLAGGAFDVMVSMDADVVLDPECLADLEAELLKTPSAAAVSAKYHFAEGTGGWFNRQLVRAQKMDFTQFQVRANERARKTTIVGGQCSAFRFSAVDEVTRRHHRPAPWTNETATEDAQLGLELQEIGWTTVMSATARAQVGAMPTVRALSGQRAKWNAGLISLMTSMPLSKRTIPFWLQHIGLGLNVLMRLAFLALLAASVSVSQFVWSWWWITPTALAALYQLKMAHLSPHRTRADYLFAVLWLPGEMWLWFSGWNTAKSWVTHLLGKRRDLWAEQAAAEAGKRSGNGAGALLGTILGSVAASSVGAWYWLTQASIEFQRLVLTVGWRSLALVTIIASVLLVIKLLRPTRGLTA</sequence>
<evidence type="ECO:0000256" key="1">
    <source>
        <dbReference type="ARBA" id="ARBA00006739"/>
    </source>
</evidence>
<evidence type="ECO:0000259" key="5">
    <source>
        <dbReference type="Pfam" id="PF00535"/>
    </source>
</evidence>
<protein>
    <submittedName>
        <fullName evidence="6">Cellulose synthase/poly-beta-1,6-N-acetylglucosamine synthase-like glycosyltransferase</fullName>
    </submittedName>
</protein>
<dbReference type="CDD" id="cd06423">
    <property type="entry name" value="CESA_like"/>
    <property type="match status" value="1"/>
</dbReference>
<keyword evidence="2" id="KW-0328">Glycosyltransferase</keyword>
<dbReference type="OMA" id="LMWPGQR"/>
<dbReference type="SUPFAM" id="SSF53448">
    <property type="entry name" value="Nucleotide-diphospho-sugar transferases"/>
    <property type="match status" value="1"/>
</dbReference>
<feature type="domain" description="Glycosyltransferase 2-like" evidence="5">
    <location>
        <begin position="71"/>
        <end position="240"/>
    </location>
</feature>
<evidence type="ECO:0000313" key="6">
    <source>
        <dbReference type="EMBL" id="MBB2901808.1"/>
    </source>
</evidence>
<proteinExistence type="inferred from homology"/>
<name>A0A7W4TMQ8_KINRA</name>
<dbReference type="PANTHER" id="PTHR43630">
    <property type="entry name" value="POLY-BETA-1,6-N-ACETYL-D-GLUCOSAMINE SYNTHASE"/>
    <property type="match status" value="1"/>
</dbReference>
<keyword evidence="4" id="KW-1133">Transmembrane helix</keyword>
<keyword evidence="4" id="KW-0472">Membrane</keyword>
<reference evidence="6 7" key="1">
    <citation type="submission" date="2020-08" db="EMBL/GenBank/DDBJ databases">
        <title>The Agave Microbiome: Exploring the role of microbial communities in plant adaptations to desert environments.</title>
        <authorList>
            <person name="Partida-Martinez L.P."/>
        </authorList>
    </citation>
    <scope>NUCLEOTIDE SEQUENCE [LARGE SCALE GENOMIC DNA]</scope>
    <source>
        <strain evidence="6 7">AS2.23</strain>
    </source>
</reference>
<comment type="caution">
    <text evidence="6">The sequence shown here is derived from an EMBL/GenBank/DDBJ whole genome shotgun (WGS) entry which is preliminary data.</text>
</comment>
<dbReference type="GO" id="GO:0016757">
    <property type="term" value="F:glycosyltransferase activity"/>
    <property type="evidence" value="ECO:0007669"/>
    <property type="project" value="UniProtKB-KW"/>
</dbReference>
<comment type="similarity">
    <text evidence="1">Belongs to the glycosyltransferase 2 family.</text>
</comment>
<dbReference type="RefSeq" id="WP_012086778.1">
    <property type="nucleotide sequence ID" value="NZ_JACHVY010000002.1"/>
</dbReference>
<keyword evidence="4" id="KW-0812">Transmembrane</keyword>
<dbReference type="EMBL" id="JACHVY010000002">
    <property type="protein sequence ID" value="MBB2901808.1"/>
    <property type="molecule type" value="Genomic_DNA"/>
</dbReference>
<reference evidence="6 7" key="2">
    <citation type="submission" date="2020-08" db="EMBL/GenBank/DDBJ databases">
        <authorList>
            <person name="Partida-Martinez L."/>
            <person name="Huntemann M."/>
            <person name="Clum A."/>
            <person name="Wang J."/>
            <person name="Palaniappan K."/>
            <person name="Ritter S."/>
            <person name="Chen I.-M."/>
            <person name="Stamatis D."/>
            <person name="Reddy T."/>
            <person name="O'Malley R."/>
            <person name="Daum C."/>
            <person name="Shapiro N."/>
            <person name="Ivanova N."/>
            <person name="Kyrpides N."/>
            <person name="Woyke T."/>
        </authorList>
    </citation>
    <scope>NUCLEOTIDE SEQUENCE [LARGE SCALE GENOMIC DNA]</scope>
    <source>
        <strain evidence="6 7">AS2.23</strain>
    </source>
</reference>
<evidence type="ECO:0000256" key="4">
    <source>
        <dbReference type="SAM" id="Phobius"/>
    </source>
</evidence>
<evidence type="ECO:0000256" key="3">
    <source>
        <dbReference type="ARBA" id="ARBA00022679"/>
    </source>
</evidence>
<evidence type="ECO:0000256" key="2">
    <source>
        <dbReference type="ARBA" id="ARBA00022676"/>
    </source>
</evidence>
<dbReference type="Pfam" id="PF00535">
    <property type="entry name" value="Glycos_transf_2"/>
    <property type="match status" value="1"/>
</dbReference>
<dbReference type="InterPro" id="IPR001173">
    <property type="entry name" value="Glyco_trans_2-like"/>
</dbReference>
<dbReference type="Proteomes" id="UP000533269">
    <property type="component" value="Unassembled WGS sequence"/>
</dbReference>
<feature type="transmembrane region" description="Helical" evidence="4">
    <location>
        <begin position="464"/>
        <end position="486"/>
    </location>
</feature>
<dbReference type="InterPro" id="IPR029044">
    <property type="entry name" value="Nucleotide-diphossugar_trans"/>
</dbReference>
<evidence type="ECO:0000313" key="7">
    <source>
        <dbReference type="Proteomes" id="UP000533269"/>
    </source>
</evidence>
<organism evidence="6 7">
    <name type="scientific">Kineococcus radiotolerans</name>
    <dbReference type="NCBI Taxonomy" id="131568"/>
    <lineage>
        <taxon>Bacteria</taxon>
        <taxon>Bacillati</taxon>
        <taxon>Actinomycetota</taxon>
        <taxon>Actinomycetes</taxon>
        <taxon>Kineosporiales</taxon>
        <taxon>Kineosporiaceae</taxon>
        <taxon>Kineococcus</taxon>
    </lineage>
</organism>